<reference evidence="2" key="1">
    <citation type="submission" date="2022-11" db="UniProtKB">
        <authorList>
            <consortium name="WormBaseParasite"/>
        </authorList>
    </citation>
    <scope>IDENTIFICATION</scope>
</reference>
<evidence type="ECO:0000313" key="2">
    <source>
        <dbReference type="WBParaSite" id="PSAMB.scaffold333size56259.g4821.t1"/>
    </source>
</evidence>
<keyword evidence="1" id="KW-1185">Reference proteome</keyword>
<name>A0A914W9H8_9BILA</name>
<evidence type="ECO:0000313" key="1">
    <source>
        <dbReference type="Proteomes" id="UP000887566"/>
    </source>
</evidence>
<proteinExistence type="predicted"/>
<organism evidence="1 2">
    <name type="scientific">Plectus sambesii</name>
    <dbReference type="NCBI Taxonomy" id="2011161"/>
    <lineage>
        <taxon>Eukaryota</taxon>
        <taxon>Metazoa</taxon>
        <taxon>Ecdysozoa</taxon>
        <taxon>Nematoda</taxon>
        <taxon>Chromadorea</taxon>
        <taxon>Plectida</taxon>
        <taxon>Plectina</taxon>
        <taxon>Plectoidea</taxon>
        <taxon>Plectidae</taxon>
        <taxon>Plectus</taxon>
    </lineage>
</organism>
<dbReference type="WBParaSite" id="PSAMB.scaffold333size56259.g4821.t1">
    <property type="protein sequence ID" value="PSAMB.scaffold333size56259.g4821.t1"/>
    <property type="gene ID" value="PSAMB.scaffold333size56259.g4821"/>
</dbReference>
<dbReference type="AlphaFoldDB" id="A0A914W9H8"/>
<protein>
    <submittedName>
        <fullName evidence="2">Uncharacterized protein</fullName>
    </submittedName>
</protein>
<accession>A0A914W9H8</accession>
<sequence length="235" mass="26363">MDTARVSTLDTSKDTLSVLLADPEPIKVALSINGHFVQLEHDTGAPSLSSAKRPLTMLAARFLVDDQQHLLRLTVTSGWEVGDERPVETMFQDFPLIFEPGLRHGMKMKVLLELKKDAQSKFIRVQLPPFAVYDAVDKEIDRVANRLQNYAITLMVYSFDFEYVNAEKFGQTVGLSRLQVGNDADFDESLRDRNTSLLQLSIETLTESPVHAADITKATATDTSLQKVMRLHREG</sequence>
<dbReference type="Proteomes" id="UP000887566">
    <property type="component" value="Unplaced"/>
</dbReference>